<dbReference type="Gene3D" id="3.40.50.300">
    <property type="entry name" value="P-loop containing nucleotide triphosphate hydrolases"/>
    <property type="match status" value="1"/>
</dbReference>
<name>A8XTJ2_CAEBR</name>
<reference evidence="4 5" key="2">
    <citation type="journal article" date="2011" name="PLoS Genet.">
        <title>Caenorhabditis briggsae recombinant inbred line genotypes reveal inter-strain incompatibility and the evolution of recombination.</title>
        <authorList>
            <person name="Ross J.A."/>
            <person name="Koboldt D.C."/>
            <person name="Staisch J.E."/>
            <person name="Chamberlin H.M."/>
            <person name="Gupta B.P."/>
            <person name="Miller R.D."/>
            <person name="Baird S.E."/>
            <person name="Haag E.S."/>
        </authorList>
    </citation>
    <scope>NUCLEOTIDE SEQUENCE [LARGE SCALE GENOMIC DNA]</scope>
    <source>
        <strain evidence="4 5">AF16</strain>
    </source>
</reference>
<dbReference type="InterPro" id="IPR001977">
    <property type="entry name" value="Depp_CoAkinase"/>
</dbReference>
<evidence type="ECO:0000313" key="5">
    <source>
        <dbReference type="Proteomes" id="UP000008549"/>
    </source>
</evidence>
<evidence type="ECO:0000256" key="1">
    <source>
        <dbReference type="ARBA" id="ARBA00022741"/>
    </source>
</evidence>
<dbReference type="NCBIfam" id="TIGR00152">
    <property type="entry name" value="dephospho-CoA kinase"/>
    <property type="match status" value="1"/>
</dbReference>
<dbReference type="Pfam" id="PF01121">
    <property type="entry name" value="CoaE"/>
    <property type="match status" value="1"/>
</dbReference>
<dbReference type="STRING" id="6238.A8XTJ2"/>
<dbReference type="SUPFAM" id="SSF52374">
    <property type="entry name" value="Nucleotidylyl transferase"/>
    <property type="match status" value="1"/>
</dbReference>
<dbReference type="GO" id="GO:0015937">
    <property type="term" value="P:coenzyme A biosynthetic process"/>
    <property type="evidence" value="ECO:0000318"/>
    <property type="project" value="GO_Central"/>
</dbReference>
<dbReference type="OMA" id="TQCLQSY"/>
<dbReference type="Gene3D" id="3.40.50.620">
    <property type="entry name" value="HUPs"/>
    <property type="match status" value="1"/>
</dbReference>
<dbReference type="NCBIfam" id="TIGR00125">
    <property type="entry name" value="cyt_tran_rel"/>
    <property type="match status" value="1"/>
</dbReference>
<evidence type="ECO:0000313" key="4">
    <source>
        <dbReference type="EMBL" id="CAP35969.2"/>
    </source>
</evidence>
<dbReference type="HOGENOM" id="CLU_027827_2_1_1"/>
<dbReference type="AlphaFoldDB" id="A8XTJ2"/>
<organism evidence="4 5">
    <name type="scientific">Caenorhabditis briggsae</name>
    <dbReference type="NCBI Taxonomy" id="6238"/>
    <lineage>
        <taxon>Eukaryota</taxon>
        <taxon>Metazoa</taxon>
        <taxon>Ecdysozoa</taxon>
        <taxon>Nematoda</taxon>
        <taxon>Chromadorea</taxon>
        <taxon>Rhabditida</taxon>
        <taxon>Rhabditina</taxon>
        <taxon>Rhabditomorpha</taxon>
        <taxon>Rhabditoidea</taxon>
        <taxon>Rhabditidae</taxon>
        <taxon>Peloderinae</taxon>
        <taxon>Caenorhabditis</taxon>
    </lineage>
</organism>
<dbReference type="FunFam" id="3.40.50.300:FF:000899">
    <property type="entry name" value="Bifunctional coenzyme A synthase"/>
    <property type="match status" value="1"/>
</dbReference>
<dbReference type="PROSITE" id="PS51219">
    <property type="entry name" value="DPCK"/>
    <property type="match status" value="1"/>
</dbReference>
<dbReference type="Proteomes" id="UP000008549">
    <property type="component" value="Unassembled WGS sequence"/>
</dbReference>
<dbReference type="SUPFAM" id="SSF52540">
    <property type="entry name" value="P-loop containing nucleoside triphosphate hydrolases"/>
    <property type="match status" value="1"/>
</dbReference>
<feature type="domain" description="Cytidyltransferase-like" evidence="3">
    <location>
        <begin position="101"/>
        <end position="182"/>
    </location>
</feature>
<keyword evidence="2" id="KW-0067">ATP-binding</keyword>
<dbReference type="HAMAP" id="MF_00376">
    <property type="entry name" value="Dephospho_CoA_kinase"/>
    <property type="match status" value="1"/>
</dbReference>
<accession>A8XTJ2</accession>
<dbReference type="eggNOG" id="KOG3351">
    <property type="taxonomic scope" value="Eukaryota"/>
</dbReference>
<dbReference type="CTD" id="8580736"/>
<dbReference type="WormBase" id="CBG18542">
    <property type="protein sequence ID" value="CBP46400"/>
    <property type="gene ID" value="WBGene00037939"/>
</dbReference>
<evidence type="ECO:0000259" key="3">
    <source>
        <dbReference type="Pfam" id="PF01467"/>
    </source>
</evidence>
<dbReference type="InParanoid" id="A8XTJ2"/>
<sequence>MTSKYGLLVLNSKNVQKLKQLFTTAAASLSSRLYVRLNPDTDRTDDLVSKIYLNSANFCPKIDVRLVVSEIPGKIDNYELIGEEKYEKSSGKSEKKYKKVVLGGTFDRLHNGHKVLLNKAAELASDDIVVGVTDKEMIAKKSLFEMIEPVEIRMKNVVDFVEDISGEAICLTEPIIDPFGPSTRMSQLDVIIVELVEGNDEILNETKISSSSRRRADLGRLLKPTREVLRGENGGKPYLIGLAGGIASGKSHIAKYLKEKHGFDVIDCDKLAHTCYEKGSLLNQKIAEHFGNDIVIDGIVDRKKLGGIVFSDKSKLRELSELVWPEVRKKATEIADQSTAKVVVIEAAALIEAGWHEALAETWTVFVPAEEAVRRVVERDSLTESQAKDRMSSQISNKQRIDASNVVLCSLWKHEETRAQVDRAVEELLQRI</sequence>
<proteinExistence type="inferred from homology"/>
<dbReference type="EMBL" id="HE601270">
    <property type="protein sequence ID" value="CAP35969.2"/>
    <property type="molecule type" value="Genomic_DNA"/>
</dbReference>
<evidence type="ECO:0000313" key="6">
    <source>
        <dbReference type="WormBase" id="CBG18542"/>
    </source>
</evidence>
<dbReference type="InterPro" id="IPR014729">
    <property type="entry name" value="Rossmann-like_a/b/a_fold"/>
</dbReference>
<dbReference type="Pfam" id="PF01467">
    <property type="entry name" value="CTP_transf_like"/>
    <property type="match status" value="1"/>
</dbReference>
<dbReference type="GO" id="GO:0004140">
    <property type="term" value="F:dephospho-CoA kinase activity"/>
    <property type="evidence" value="ECO:0000318"/>
    <property type="project" value="GO_Central"/>
</dbReference>
<reference evidence="4 5" key="1">
    <citation type="journal article" date="2003" name="PLoS Biol.">
        <title>The genome sequence of Caenorhabditis briggsae: a platform for comparative genomics.</title>
        <authorList>
            <person name="Stein L.D."/>
            <person name="Bao Z."/>
            <person name="Blasiar D."/>
            <person name="Blumenthal T."/>
            <person name="Brent M.R."/>
            <person name="Chen N."/>
            <person name="Chinwalla A."/>
            <person name="Clarke L."/>
            <person name="Clee C."/>
            <person name="Coghlan A."/>
            <person name="Coulson A."/>
            <person name="D'Eustachio P."/>
            <person name="Fitch D.H."/>
            <person name="Fulton L.A."/>
            <person name="Fulton R.E."/>
            <person name="Griffiths-Jones S."/>
            <person name="Harris T.W."/>
            <person name="Hillier L.W."/>
            <person name="Kamath R."/>
            <person name="Kuwabara P.E."/>
            <person name="Mardis E.R."/>
            <person name="Marra M.A."/>
            <person name="Miner T.L."/>
            <person name="Minx P."/>
            <person name="Mullikin J.C."/>
            <person name="Plumb R.W."/>
            <person name="Rogers J."/>
            <person name="Schein J.E."/>
            <person name="Sohrmann M."/>
            <person name="Spieth J."/>
            <person name="Stajich J.E."/>
            <person name="Wei C."/>
            <person name="Willey D."/>
            <person name="Wilson R.K."/>
            <person name="Durbin R."/>
            <person name="Waterston R.H."/>
        </authorList>
    </citation>
    <scope>NUCLEOTIDE SEQUENCE [LARGE SCALE GENOMIC DNA]</scope>
    <source>
        <strain evidence="4 5">AF16</strain>
    </source>
</reference>
<dbReference type="PANTHER" id="PTHR10695">
    <property type="entry name" value="DEPHOSPHO-COA KINASE-RELATED"/>
    <property type="match status" value="1"/>
</dbReference>
<dbReference type="RefSeq" id="XP_045096509.1">
    <property type="nucleotide sequence ID" value="XM_045237909.1"/>
</dbReference>
<dbReference type="InterPro" id="IPR027417">
    <property type="entry name" value="P-loop_NTPase"/>
</dbReference>
<dbReference type="KEGG" id="cbr:CBG_18542"/>
<dbReference type="PANTHER" id="PTHR10695:SF46">
    <property type="entry name" value="BIFUNCTIONAL COENZYME A SYNTHASE-RELATED"/>
    <property type="match status" value="1"/>
</dbReference>
<protein>
    <submittedName>
        <fullName evidence="4">Protein CBG18542</fullName>
    </submittedName>
</protein>
<keyword evidence="1" id="KW-0547">Nucleotide-binding</keyword>
<keyword evidence="5" id="KW-1185">Reference proteome</keyword>
<gene>
    <name evidence="4 6" type="ORF">CBG18542</name>
    <name evidence="4" type="ORF">CBG_18542</name>
</gene>
<dbReference type="CDD" id="cd02022">
    <property type="entry name" value="DPCK"/>
    <property type="match status" value="1"/>
</dbReference>
<dbReference type="GO" id="GO:0005524">
    <property type="term" value="F:ATP binding"/>
    <property type="evidence" value="ECO:0007669"/>
    <property type="project" value="UniProtKB-KW"/>
</dbReference>
<evidence type="ECO:0000256" key="2">
    <source>
        <dbReference type="ARBA" id="ARBA00022840"/>
    </source>
</evidence>
<dbReference type="eggNOG" id="KOG3220">
    <property type="taxonomic scope" value="Eukaryota"/>
</dbReference>
<dbReference type="GeneID" id="8580736"/>
<dbReference type="InterPro" id="IPR004821">
    <property type="entry name" value="Cyt_trans-like"/>
</dbReference>
<dbReference type="FunCoup" id="A8XTJ2">
    <property type="interactions" value="2104"/>
</dbReference>